<keyword evidence="1" id="KW-0479">Metal-binding</keyword>
<dbReference type="PANTHER" id="PTHR11474:SF76">
    <property type="entry name" value="SHKT DOMAIN-CONTAINING PROTEIN"/>
    <property type="match status" value="1"/>
</dbReference>
<evidence type="ECO:0000313" key="5">
    <source>
        <dbReference type="Proteomes" id="UP000064029"/>
    </source>
</evidence>
<dbReference type="GO" id="GO:0016491">
    <property type="term" value="F:oxidoreductase activity"/>
    <property type="evidence" value="ECO:0007669"/>
    <property type="project" value="InterPro"/>
</dbReference>
<dbReference type="InterPro" id="IPR002227">
    <property type="entry name" value="Tyrosinase_Cu-bd"/>
</dbReference>
<organism evidence="4 5">
    <name type="scientific">Burkholderia ubonensis</name>
    <dbReference type="NCBI Taxonomy" id="101571"/>
    <lineage>
        <taxon>Bacteria</taxon>
        <taxon>Pseudomonadati</taxon>
        <taxon>Pseudomonadota</taxon>
        <taxon>Betaproteobacteria</taxon>
        <taxon>Burkholderiales</taxon>
        <taxon>Burkholderiaceae</taxon>
        <taxon>Burkholderia</taxon>
        <taxon>Burkholderia cepacia complex</taxon>
    </lineage>
</organism>
<evidence type="ECO:0000259" key="3">
    <source>
        <dbReference type="PROSITE" id="PS00498"/>
    </source>
</evidence>
<dbReference type="EMBL" id="LOXM01000099">
    <property type="protein sequence ID" value="KVG69430.1"/>
    <property type="molecule type" value="Genomic_DNA"/>
</dbReference>
<reference evidence="4 5" key="1">
    <citation type="submission" date="2015-11" db="EMBL/GenBank/DDBJ databases">
        <title>Expanding the genomic diversity of Burkholderia species for the development of highly accurate diagnostics.</title>
        <authorList>
            <person name="Sahl J."/>
            <person name="Keim P."/>
            <person name="Wagner D."/>
        </authorList>
    </citation>
    <scope>NUCLEOTIDE SEQUENCE [LARGE SCALE GENOMIC DNA]</scope>
    <source>
        <strain evidence="4 5">MSMB2036</strain>
    </source>
</reference>
<sequence length="417" mass="45349">MPYFLAWHRGYIYYFEQQLRLVSGDSALNLPYWDYYSYCVMPAEFTDNATGNPLFASRMNTNVYSALDLSPFAPTVVTFQRGTTNSFEAAIETAPHNPVHNIIGNTMATMVSPLDPIFYLHHANVDRLWRAWALPNGGSMPAPTDPYWAGSFNYATNLTMSKVNTYLPSGVLGYDYANVSGPTALPAESRAAQIIRVQAQVEPVRRRPPILSLAPAGARAISAGRRSIGGVTRLRLTEESVSARVVADTNSAKSVHDMLLQTRSAYEAAAIGLPAQDQARAQTQPGAYRSILVVFDDITLTIAGRNGGYFYNVYLNLPDGGDVDTERSQHFLGTFGPFEVAGAAHSGSVMLDFPATLALLKMSATQTREYVVSLVRVNGPKAPKGLVMRIGELRVELSTAAPFISTPVAPRMPGDAN</sequence>
<name>A0A106JV15_9BURK</name>
<dbReference type="Pfam" id="PF00264">
    <property type="entry name" value="Tyrosinase"/>
    <property type="match status" value="2"/>
</dbReference>
<protein>
    <recommendedName>
        <fullName evidence="3">Tyrosinase copper-binding domain-containing protein</fullName>
    </recommendedName>
</protein>
<proteinExistence type="predicted"/>
<dbReference type="SUPFAM" id="SSF48056">
    <property type="entry name" value="Di-copper centre-containing domain"/>
    <property type="match status" value="1"/>
</dbReference>
<feature type="domain" description="Tyrosinase copper-binding" evidence="3">
    <location>
        <begin position="115"/>
        <end position="126"/>
    </location>
</feature>
<gene>
    <name evidence="4" type="ORF">WJ33_22615</name>
</gene>
<dbReference type="PROSITE" id="PS00498">
    <property type="entry name" value="TYROSINASE_2"/>
    <property type="match status" value="1"/>
</dbReference>
<dbReference type="InterPro" id="IPR050316">
    <property type="entry name" value="Tyrosinase/Hemocyanin"/>
</dbReference>
<keyword evidence="2" id="KW-0186">Copper</keyword>
<evidence type="ECO:0000256" key="2">
    <source>
        <dbReference type="ARBA" id="ARBA00023008"/>
    </source>
</evidence>
<dbReference type="Proteomes" id="UP000064029">
    <property type="component" value="Unassembled WGS sequence"/>
</dbReference>
<dbReference type="InterPro" id="IPR008922">
    <property type="entry name" value="Di-copper_centre_dom_sf"/>
</dbReference>
<evidence type="ECO:0000256" key="1">
    <source>
        <dbReference type="ARBA" id="ARBA00022723"/>
    </source>
</evidence>
<comment type="caution">
    <text evidence="4">The sequence shown here is derived from an EMBL/GenBank/DDBJ whole genome shotgun (WGS) entry which is preliminary data.</text>
</comment>
<evidence type="ECO:0000313" key="4">
    <source>
        <dbReference type="EMBL" id="KVG69430.1"/>
    </source>
</evidence>
<dbReference type="GO" id="GO:0046872">
    <property type="term" value="F:metal ion binding"/>
    <property type="evidence" value="ECO:0007669"/>
    <property type="project" value="UniProtKB-KW"/>
</dbReference>
<dbReference type="Gene3D" id="1.10.1280.10">
    <property type="entry name" value="Di-copper center containing domain from catechol oxidase"/>
    <property type="match status" value="2"/>
</dbReference>
<dbReference type="PANTHER" id="PTHR11474">
    <property type="entry name" value="TYROSINASE FAMILY MEMBER"/>
    <property type="match status" value="1"/>
</dbReference>
<dbReference type="AlphaFoldDB" id="A0A106JV15"/>
<accession>A0A106JV15</accession>